<name>A0A917RRQ5_9NOCA</name>
<reference evidence="1" key="2">
    <citation type="submission" date="2020-09" db="EMBL/GenBank/DDBJ databases">
        <authorList>
            <person name="Sun Q."/>
            <person name="Zhou Y."/>
        </authorList>
    </citation>
    <scope>NUCLEOTIDE SEQUENCE</scope>
    <source>
        <strain evidence="1">CGMCC 4.3508</strain>
    </source>
</reference>
<organism evidence="1 2">
    <name type="scientific">Nocardia jinanensis</name>
    <dbReference type="NCBI Taxonomy" id="382504"/>
    <lineage>
        <taxon>Bacteria</taxon>
        <taxon>Bacillati</taxon>
        <taxon>Actinomycetota</taxon>
        <taxon>Actinomycetes</taxon>
        <taxon>Mycobacteriales</taxon>
        <taxon>Nocardiaceae</taxon>
        <taxon>Nocardia</taxon>
    </lineage>
</organism>
<keyword evidence="2" id="KW-1185">Reference proteome</keyword>
<comment type="caution">
    <text evidence="1">The sequence shown here is derived from an EMBL/GenBank/DDBJ whole genome shotgun (WGS) entry which is preliminary data.</text>
</comment>
<accession>A0A917RRQ5</accession>
<reference evidence="1" key="1">
    <citation type="journal article" date="2014" name="Int. J. Syst. Evol. Microbiol.">
        <title>Complete genome sequence of Corynebacterium casei LMG S-19264T (=DSM 44701T), isolated from a smear-ripened cheese.</title>
        <authorList>
            <consortium name="US DOE Joint Genome Institute (JGI-PGF)"/>
            <person name="Walter F."/>
            <person name="Albersmeier A."/>
            <person name="Kalinowski J."/>
            <person name="Ruckert C."/>
        </authorList>
    </citation>
    <scope>NUCLEOTIDE SEQUENCE</scope>
    <source>
        <strain evidence="1">CGMCC 4.3508</strain>
    </source>
</reference>
<evidence type="ECO:0000313" key="1">
    <source>
        <dbReference type="EMBL" id="GGL23731.1"/>
    </source>
</evidence>
<dbReference type="Gene3D" id="2.20.110.10">
    <property type="entry name" value="Histone H3 K4-specific methyltransferase SET7/9 N-terminal domain"/>
    <property type="match status" value="1"/>
</dbReference>
<dbReference type="AlphaFoldDB" id="A0A917RRQ5"/>
<evidence type="ECO:0000313" key="2">
    <source>
        <dbReference type="Proteomes" id="UP000638263"/>
    </source>
</evidence>
<dbReference type="RefSeq" id="WP_062999024.1">
    <property type="nucleotide sequence ID" value="NZ_BMMH01000009.1"/>
</dbReference>
<dbReference type="EMBL" id="BMMH01000009">
    <property type="protein sequence ID" value="GGL23731.1"/>
    <property type="molecule type" value="Genomic_DNA"/>
</dbReference>
<dbReference type="InterPro" id="IPR011652">
    <property type="entry name" value="MORN_2"/>
</dbReference>
<evidence type="ECO:0008006" key="3">
    <source>
        <dbReference type="Google" id="ProtNLM"/>
    </source>
</evidence>
<gene>
    <name evidence="1" type="ORF">GCM10011588_43240</name>
</gene>
<dbReference type="Pfam" id="PF07661">
    <property type="entry name" value="MORN_2"/>
    <property type="match status" value="2"/>
</dbReference>
<sequence length="112" mass="12930">MRRIDLNEDPTSVSADLRLEYAGQPFTGEVVEELAPGQLLSQEYYLDGLRHGSSREWWPDGRLKSEGEICRGQPRGVFRRWHPNGQLAAESLFGEHGELEAVREWDEHGRRR</sequence>
<proteinExistence type="predicted"/>
<dbReference type="Proteomes" id="UP000638263">
    <property type="component" value="Unassembled WGS sequence"/>
</dbReference>
<protein>
    <recommendedName>
        <fullName evidence="3">MORN repeat variant</fullName>
    </recommendedName>
</protein>
<dbReference type="SUPFAM" id="SSF82185">
    <property type="entry name" value="Histone H3 K4-specific methyltransferase SET7/9 N-terminal domain"/>
    <property type="match status" value="1"/>
</dbReference>